<comment type="caution">
    <text evidence="3">The sequence shown here is derived from an EMBL/GenBank/DDBJ whole genome shotgun (WGS) entry which is preliminary data.</text>
</comment>
<feature type="compositionally biased region" description="Basic and acidic residues" evidence="1">
    <location>
        <begin position="81"/>
        <end position="95"/>
    </location>
</feature>
<name>A0A2T1C326_9CYAN</name>
<dbReference type="AlphaFoldDB" id="A0A2T1C326"/>
<reference evidence="3 4" key="1">
    <citation type="submission" date="2018-02" db="EMBL/GenBank/DDBJ databases">
        <authorList>
            <person name="Cohen D.B."/>
            <person name="Kent A.D."/>
        </authorList>
    </citation>
    <scope>NUCLEOTIDE SEQUENCE [LARGE SCALE GENOMIC DNA]</scope>
    <source>
        <strain evidence="3 4">CCAP 1448/3</strain>
    </source>
</reference>
<accession>A0A2T1C326</accession>
<proteinExistence type="predicted"/>
<evidence type="ECO:0000256" key="2">
    <source>
        <dbReference type="SAM" id="SignalP"/>
    </source>
</evidence>
<evidence type="ECO:0000313" key="3">
    <source>
        <dbReference type="EMBL" id="PSB02662.1"/>
    </source>
</evidence>
<feature type="signal peptide" evidence="2">
    <location>
        <begin position="1"/>
        <end position="36"/>
    </location>
</feature>
<evidence type="ECO:0000256" key="1">
    <source>
        <dbReference type="SAM" id="MobiDB-lite"/>
    </source>
</evidence>
<protein>
    <recommendedName>
        <fullName evidence="5">CsbD family protein</fullName>
    </recommendedName>
</protein>
<keyword evidence="2" id="KW-0732">Signal</keyword>
<feature type="compositionally biased region" description="Basic and acidic residues" evidence="1">
    <location>
        <begin position="138"/>
        <end position="147"/>
    </location>
</feature>
<evidence type="ECO:0008006" key="5">
    <source>
        <dbReference type="Google" id="ProtNLM"/>
    </source>
</evidence>
<sequence length="163" mass="17443">MNKKIKSLLLSVVSYCLAFLVAWSGAVLPSNSVAQAAPFSNSNDLISTKPLGTKAVENAKAQVKNDTDADSVAPSDISDNIEGKGLPEVRTDDIGKQDPVAVKRRAKELADRNQQQIEGTRKEIQGKAKQAAGNVKSAAEDATSKVEETKDNAVDAVKDFFKR</sequence>
<feature type="region of interest" description="Disordered" evidence="1">
    <location>
        <begin position="61"/>
        <end position="95"/>
    </location>
</feature>
<dbReference type="EMBL" id="PVWJ01000053">
    <property type="protein sequence ID" value="PSB02662.1"/>
    <property type="molecule type" value="Genomic_DNA"/>
</dbReference>
<keyword evidence="4" id="KW-1185">Reference proteome</keyword>
<reference evidence="3 4" key="2">
    <citation type="submission" date="2018-03" db="EMBL/GenBank/DDBJ databases">
        <title>The ancient ancestry and fast evolution of plastids.</title>
        <authorList>
            <person name="Moore K.R."/>
            <person name="Magnabosco C."/>
            <person name="Momper L."/>
            <person name="Gold D.A."/>
            <person name="Bosak T."/>
            <person name="Fournier G.P."/>
        </authorList>
    </citation>
    <scope>NUCLEOTIDE SEQUENCE [LARGE SCALE GENOMIC DNA]</scope>
    <source>
        <strain evidence="3 4">CCAP 1448/3</strain>
    </source>
</reference>
<gene>
    <name evidence="3" type="ORF">C7B64_12175</name>
</gene>
<feature type="chain" id="PRO_5015468691" description="CsbD family protein" evidence="2">
    <location>
        <begin position="37"/>
        <end position="163"/>
    </location>
</feature>
<organism evidence="3 4">
    <name type="scientific">Merismopedia glauca CCAP 1448/3</name>
    <dbReference type="NCBI Taxonomy" id="1296344"/>
    <lineage>
        <taxon>Bacteria</taxon>
        <taxon>Bacillati</taxon>
        <taxon>Cyanobacteriota</taxon>
        <taxon>Cyanophyceae</taxon>
        <taxon>Synechococcales</taxon>
        <taxon>Merismopediaceae</taxon>
        <taxon>Merismopedia</taxon>
    </lineage>
</organism>
<dbReference type="Proteomes" id="UP000238762">
    <property type="component" value="Unassembled WGS sequence"/>
</dbReference>
<evidence type="ECO:0000313" key="4">
    <source>
        <dbReference type="Proteomes" id="UP000238762"/>
    </source>
</evidence>
<feature type="region of interest" description="Disordered" evidence="1">
    <location>
        <begin position="107"/>
        <end position="147"/>
    </location>
</feature>
<dbReference type="RefSeq" id="WP_106288924.1">
    <property type="nucleotide sequence ID" value="NZ_CAWNTC010000046.1"/>
</dbReference>
<dbReference type="OrthoDB" id="582497at2"/>